<dbReference type="AlphaFoldDB" id="A0A0P8C7M0"/>
<sequence length="212" mass="24082">MNEIIPERVKKTAQIISEVSHLNETDMFILLSLLADSKMTNAELAKIMNFKDGNSTAYHTRTMQEDGMIDRYTIVPNWKRVGLPTEFIILAETQNEEQLLEIEKMHVVMADEYASSTGDIVVTPMVSGCIILQDVYYCYGDRQMGVIIGRATSDQDAAVYCKNYLVSRYPNIKVSLLINKYRTISNFFIDKPAIKKLKEIFHIEKSGAPDAL</sequence>
<dbReference type="SUPFAM" id="SSF46785">
    <property type="entry name" value="Winged helix' DNA-binding domain"/>
    <property type="match status" value="1"/>
</dbReference>
<accession>A0A0P8C7M0</accession>
<dbReference type="Gene3D" id="1.10.10.10">
    <property type="entry name" value="Winged helix-like DNA-binding domain superfamily/Winged helix DNA-binding domain"/>
    <property type="match status" value="1"/>
</dbReference>
<comment type="caution">
    <text evidence="1">The sequence shown here is derived from an EMBL/GenBank/DDBJ whole genome shotgun (WGS) entry which is preliminary data.</text>
</comment>
<proteinExistence type="predicted"/>
<organism evidence="1 2">
    <name type="scientific">Candidatus Methanoperedens nitratireducens</name>
    <dbReference type="NCBI Taxonomy" id="1392998"/>
    <lineage>
        <taxon>Archaea</taxon>
        <taxon>Methanobacteriati</taxon>
        <taxon>Methanobacteriota</taxon>
        <taxon>Stenosarchaea group</taxon>
        <taxon>Methanomicrobia</taxon>
        <taxon>Methanosarcinales</taxon>
        <taxon>ANME-2 cluster</taxon>
        <taxon>Candidatus Methanoperedentaceae</taxon>
        <taxon>Candidatus Methanoperedens</taxon>
    </lineage>
</organism>
<gene>
    <name evidence="1" type="ORF">MPEBLZ_02678</name>
</gene>
<dbReference type="EMBL" id="LKCM01000205">
    <property type="protein sequence ID" value="KPQ42783.1"/>
    <property type="molecule type" value="Genomic_DNA"/>
</dbReference>
<evidence type="ECO:0000313" key="2">
    <source>
        <dbReference type="Proteomes" id="UP000050360"/>
    </source>
</evidence>
<dbReference type="InterPro" id="IPR036390">
    <property type="entry name" value="WH_DNA-bd_sf"/>
</dbReference>
<dbReference type="Proteomes" id="UP000050360">
    <property type="component" value="Unassembled WGS sequence"/>
</dbReference>
<evidence type="ECO:0000313" key="1">
    <source>
        <dbReference type="EMBL" id="KPQ42783.1"/>
    </source>
</evidence>
<dbReference type="InterPro" id="IPR019888">
    <property type="entry name" value="Tscrpt_reg_AsnC-like"/>
</dbReference>
<name>A0A0P8C7M0_9EURY</name>
<dbReference type="InterPro" id="IPR036388">
    <property type="entry name" value="WH-like_DNA-bd_sf"/>
</dbReference>
<dbReference type="SMART" id="SM00344">
    <property type="entry name" value="HTH_ASNC"/>
    <property type="match status" value="1"/>
</dbReference>
<reference evidence="1 2" key="1">
    <citation type="submission" date="2015-09" db="EMBL/GenBank/DDBJ databases">
        <title>A metagenomics-based metabolic model of nitrate-dependent anaerobic oxidation of methane by Methanoperedens-like archaea.</title>
        <authorList>
            <person name="Arshad A."/>
            <person name="Speth D.R."/>
            <person name="De Graaf R.M."/>
            <person name="Op Den Camp H.J."/>
            <person name="Jetten M.S."/>
            <person name="Welte C.U."/>
        </authorList>
    </citation>
    <scope>NUCLEOTIDE SEQUENCE [LARGE SCALE GENOMIC DNA]</scope>
</reference>
<protein>
    <submittedName>
        <fullName evidence="1">Uncharacterized protein</fullName>
    </submittedName>
</protein>